<dbReference type="InterPro" id="IPR029058">
    <property type="entry name" value="AB_hydrolase_fold"/>
</dbReference>
<dbReference type="STRING" id="448386.A0A2V3J5X4"/>
<comment type="caution">
    <text evidence="2">The sequence shown here is derived from an EMBL/GenBank/DDBJ whole genome shotgun (WGS) entry which is preliminary data.</text>
</comment>
<dbReference type="Proteomes" id="UP000247409">
    <property type="component" value="Unassembled WGS sequence"/>
</dbReference>
<dbReference type="SUPFAM" id="SSF53474">
    <property type="entry name" value="alpha/beta-Hydrolases"/>
    <property type="match status" value="1"/>
</dbReference>
<protein>
    <submittedName>
        <fullName evidence="2">Pimeloyl-[acyl-carrier protein] methyl ester esterase</fullName>
    </submittedName>
</protein>
<feature type="domain" description="Serine aminopeptidase S33" evidence="1">
    <location>
        <begin position="97"/>
        <end position="239"/>
    </location>
</feature>
<accession>A0A2V3J5X4</accession>
<reference evidence="2 3" key="1">
    <citation type="journal article" date="2018" name="Mol. Biol. Evol.">
        <title>Analysis of the draft genome of the red seaweed Gracilariopsis chorda provides insights into genome size evolution in Rhodophyta.</title>
        <authorList>
            <person name="Lee J."/>
            <person name="Yang E.C."/>
            <person name="Graf L."/>
            <person name="Yang J.H."/>
            <person name="Qiu H."/>
            <person name="Zel Zion U."/>
            <person name="Chan C.X."/>
            <person name="Stephens T.G."/>
            <person name="Weber A.P.M."/>
            <person name="Boo G.H."/>
            <person name="Boo S.M."/>
            <person name="Kim K.M."/>
            <person name="Shin Y."/>
            <person name="Jung M."/>
            <person name="Lee S.J."/>
            <person name="Yim H.S."/>
            <person name="Lee J.H."/>
            <person name="Bhattacharya D."/>
            <person name="Yoon H.S."/>
        </authorList>
    </citation>
    <scope>NUCLEOTIDE SEQUENCE [LARGE SCALE GENOMIC DNA]</scope>
    <source>
        <strain evidence="2 3">SKKU-2015</strain>
        <tissue evidence="2">Whole body</tissue>
    </source>
</reference>
<dbReference type="OrthoDB" id="408373at2759"/>
<evidence type="ECO:0000259" key="1">
    <source>
        <dbReference type="Pfam" id="PF12146"/>
    </source>
</evidence>
<dbReference type="Pfam" id="PF12146">
    <property type="entry name" value="Hydrolase_4"/>
    <property type="match status" value="1"/>
</dbReference>
<dbReference type="PANTHER" id="PTHR46438:SF12">
    <property type="entry name" value="ALPHA_BETA-HYDROLASES SUPERFAMILY PROTEIN"/>
    <property type="match status" value="1"/>
</dbReference>
<organism evidence="2 3">
    <name type="scientific">Gracilariopsis chorda</name>
    <dbReference type="NCBI Taxonomy" id="448386"/>
    <lineage>
        <taxon>Eukaryota</taxon>
        <taxon>Rhodophyta</taxon>
        <taxon>Florideophyceae</taxon>
        <taxon>Rhodymeniophycidae</taxon>
        <taxon>Gracilariales</taxon>
        <taxon>Gracilariaceae</taxon>
        <taxon>Gracilariopsis</taxon>
    </lineage>
</organism>
<proteinExistence type="predicted"/>
<dbReference type="Gene3D" id="3.40.50.1820">
    <property type="entry name" value="alpha/beta hydrolase"/>
    <property type="match status" value="1"/>
</dbReference>
<dbReference type="PANTHER" id="PTHR46438">
    <property type="entry name" value="ALPHA/BETA-HYDROLASES SUPERFAMILY PROTEIN"/>
    <property type="match status" value="1"/>
</dbReference>
<sequence length="294" mass="32739">MTPLTFCAPSPLRNSSCLFKRQSPLICPYRNQSRFSPTSTSIKLNPFTEVATKCVQEATRPAVATTNKNAYDVHEWNFRGFTLEYAVSGVSPEIDNSAVLILVHGFGANCRHWRHNLAPLASNNFRVFALDLIGFGMGDKPIPGEKDAQGKTVEYTFDYWTEQLYTFITQVVRPKAPVFLMANSIGAMVTMQLSAQHPSLSAANVFISPSLRQLNVRKRSWLQDITAPLLMQLLAYRPLGSFFLKSLARPKQLSSVLMEAYEVYEAVDNELIDIIAKPAGTAGALEVFFGIHQL</sequence>
<keyword evidence="3" id="KW-1185">Reference proteome</keyword>
<dbReference type="AlphaFoldDB" id="A0A2V3J5X4"/>
<name>A0A2V3J5X4_9FLOR</name>
<gene>
    <name evidence="2" type="ORF">BWQ96_00478</name>
</gene>
<dbReference type="InterPro" id="IPR022742">
    <property type="entry name" value="Hydrolase_4"/>
</dbReference>
<evidence type="ECO:0000313" key="2">
    <source>
        <dbReference type="EMBL" id="PXF49826.1"/>
    </source>
</evidence>
<dbReference type="EMBL" id="NBIV01000002">
    <property type="protein sequence ID" value="PXF49826.1"/>
    <property type="molecule type" value="Genomic_DNA"/>
</dbReference>
<evidence type="ECO:0000313" key="3">
    <source>
        <dbReference type="Proteomes" id="UP000247409"/>
    </source>
</evidence>